<feature type="transmembrane region" description="Helical" evidence="6">
    <location>
        <begin position="393"/>
        <end position="414"/>
    </location>
</feature>
<feature type="transmembrane region" description="Helical" evidence="6">
    <location>
        <begin position="331"/>
        <end position="350"/>
    </location>
</feature>
<comment type="caution">
    <text evidence="7">The sequence shown here is derived from an EMBL/GenBank/DDBJ whole genome shotgun (WGS) entry which is preliminary data.</text>
</comment>
<gene>
    <name evidence="7" type="ORF">UX69_C0003G0013</name>
</gene>
<keyword evidence="2" id="KW-1003">Cell membrane</keyword>
<evidence type="ECO:0000256" key="6">
    <source>
        <dbReference type="SAM" id="Phobius"/>
    </source>
</evidence>
<dbReference type="Proteomes" id="UP000033946">
    <property type="component" value="Unassembled WGS sequence"/>
</dbReference>
<dbReference type="EMBL" id="LCNE01000003">
    <property type="protein sequence ID" value="KKU49361.1"/>
    <property type="molecule type" value="Genomic_DNA"/>
</dbReference>
<reference evidence="7 8" key="1">
    <citation type="journal article" date="2015" name="Nature">
        <title>rRNA introns, odd ribosomes, and small enigmatic genomes across a large radiation of phyla.</title>
        <authorList>
            <person name="Brown C.T."/>
            <person name="Hug L.A."/>
            <person name="Thomas B.C."/>
            <person name="Sharon I."/>
            <person name="Castelle C.J."/>
            <person name="Singh A."/>
            <person name="Wilkins M.J."/>
            <person name="Williams K.H."/>
            <person name="Banfield J.F."/>
        </authorList>
    </citation>
    <scope>NUCLEOTIDE SEQUENCE [LARGE SCALE GENOMIC DNA]</scope>
</reference>
<feature type="transmembrane region" description="Helical" evidence="6">
    <location>
        <begin position="39"/>
        <end position="59"/>
    </location>
</feature>
<feature type="transmembrane region" description="Helical" evidence="6">
    <location>
        <begin position="79"/>
        <end position="101"/>
    </location>
</feature>
<comment type="subcellular location">
    <subcellularLocation>
        <location evidence="1">Cell membrane</location>
        <topology evidence="1">Multi-pass membrane protein</topology>
    </subcellularLocation>
</comment>
<keyword evidence="3 6" id="KW-0812">Transmembrane</keyword>
<organism evidence="7 8">
    <name type="scientific">candidate division WWE3 bacterium GW2011_GWA2_46_9</name>
    <dbReference type="NCBI Taxonomy" id="1619111"/>
    <lineage>
        <taxon>Bacteria</taxon>
        <taxon>Katanobacteria</taxon>
    </lineage>
</organism>
<dbReference type="PANTHER" id="PTHR30250">
    <property type="entry name" value="PST FAMILY PREDICTED COLANIC ACID TRANSPORTER"/>
    <property type="match status" value="1"/>
</dbReference>
<keyword evidence="4 6" id="KW-1133">Transmembrane helix</keyword>
<keyword evidence="5 6" id="KW-0472">Membrane</keyword>
<feature type="transmembrane region" description="Helical" evidence="6">
    <location>
        <begin position="12"/>
        <end position="33"/>
    </location>
</feature>
<dbReference type="Pfam" id="PF13440">
    <property type="entry name" value="Polysacc_synt_3"/>
    <property type="match status" value="1"/>
</dbReference>
<evidence type="ECO:0000256" key="2">
    <source>
        <dbReference type="ARBA" id="ARBA00022475"/>
    </source>
</evidence>
<feature type="transmembrane region" description="Helical" evidence="6">
    <location>
        <begin position="301"/>
        <end position="325"/>
    </location>
</feature>
<feature type="transmembrane region" description="Helical" evidence="6">
    <location>
        <begin position="175"/>
        <end position="195"/>
    </location>
</feature>
<feature type="transmembrane region" description="Helical" evidence="6">
    <location>
        <begin position="149"/>
        <end position="169"/>
    </location>
</feature>
<evidence type="ECO:0000256" key="4">
    <source>
        <dbReference type="ARBA" id="ARBA00022989"/>
    </source>
</evidence>
<feature type="transmembrane region" description="Helical" evidence="6">
    <location>
        <begin position="450"/>
        <end position="473"/>
    </location>
</feature>
<evidence type="ECO:0000313" key="8">
    <source>
        <dbReference type="Proteomes" id="UP000033946"/>
    </source>
</evidence>
<sequence length="483" mass="53535">MKELAKWQLVSIVSRGLAMVLGLVQSFFILRILSVGEWGLVQLALGIGGALGIYQHLGLASASTREISAVQDNKEVFRIFFTSIAVRYVISLPLALGLFFASDYIAVKVYLQPDIAFYLKLYSAVLLIQAVQSILNSVIAGTKKFKQMFIYQVAIAGVSVVVYLPLVYVFRTQGYFYALILFSLISSVVLCILAFRPLNYEFVLPSMADFKRLFGQLLSLSMGIYFVKIVYTNWEKLGTNLLGLTVSAELLGIYGFALLYGKKLMSISDAVTDVNLPVLSDKFVNDIEAFKELFSANFNKIFAVTVVAAVAAVYWVREAAVILVGHKYDASFPYILPVTYAFVLYSFVNIIKSSVVIPARMVKEMILGFVFMIVFTVIFYFGMSGVLGQLTAMAYGMFFGAAVGLLVLILSSQAKLKFTFFGIKHFLLLFLCILFSFVGAYADLIVKSGFFAAFLLLYTYTVVSVGFITASDLHTILAKLKLR</sequence>
<dbReference type="PANTHER" id="PTHR30250:SF26">
    <property type="entry name" value="PSMA PROTEIN"/>
    <property type="match status" value="1"/>
</dbReference>
<accession>A0A0G1QWM5</accession>
<evidence type="ECO:0000256" key="5">
    <source>
        <dbReference type="ARBA" id="ARBA00023136"/>
    </source>
</evidence>
<feature type="transmembrane region" description="Helical" evidence="6">
    <location>
        <begin position="426"/>
        <end position="444"/>
    </location>
</feature>
<proteinExistence type="predicted"/>
<dbReference type="AlphaFoldDB" id="A0A0G1QWM5"/>
<evidence type="ECO:0000313" key="7">
    <source>
        <dbReference type="EMBL" id="KKU49361.1"/>
    </source>
</evidence>
<feature type="transmembrane region" description="Helical" evidence="6">
    <location>
        <begin position="216"/>
        <end position="234"/>
    </location>
</feature>
<feature type="transmembrane region" description="Helical" evidence="6">
    <location>
        <begin position="240"/>
        <end position="260"/>
    </location>
</feature>
<evidence type="ECO:0000256" key="1">
    <source>
        <dbReference type="ARBA" id="ARBA00004651"/>
    </source>
</evidence>
<dbReference type="GO" id="GO:0005886">
    <property type="term" value="C:plasma membrane"/>
    <property type="evidence" value="ECO:0007669"/>
    <property type="project" value="UniProtKB-SubCell"/>
</dbReference>
<dbReference type="InterPro" id="IPR050833">
    <property type="entry name" value="Poly_Biosynth_Transport"/>
</dbReference>
<feature type="transmembrane region" description="Helical" evidence="6">
    <location>
        <begin position="362"/>
        <end position="381"/>
    </location>
</feature>
<name>A0A0G1QWM5_UNCKA</name>
<evidence type="ECO:0000256" key="3">
    <source>
        <dbReference type="ARBA" id="ARBA00022692"/>
    </source>
</evidence>
<protein>
    <submittedName>
        <fullName evidence="7">Lipopolysaccharide biosynthesis protein</fullName>
    </submittedName>
</protein>